<protein>
    <submittedName>
        <fullName evidence="1">Conjugal transfer protein</fullName>
    </submittedName>
</protein>
<accession>A0A916VC69</accession>
<dbReference type="EMBL" id="BLYI01000003">
    <property type="protein sequence ID" value="GFO83813.1"/>
    <property type="molecule type" value="Genomic_DNA"/>
</dbReference>
<gene>
    <name evidence="1" type="ORF">ANBU17_01600</name>
</gene>
<organism evidence="1 2">
    <name type="scientific">Anaerostipes butyraticus</name>
    <dbReference type="NCBI Taxonomy" id="645466"/>
    <lineage>
        <taxon>Bacteria</taxon>
        <taxon>Bacillati</taxon>
        <taxon>Bacillota</taxon>
        <taxon>Clostridia</taxon>
        <taxon>Lachnospirales</taxon>
        <taxon>Lachnospiraceae</taxon>
        <taxon>Anaerostipes</taxon>
    </lineage>
</organism>
<proteinExistence type="predicted"/>
<sequence>MIHNASIGDFEWLLCPFCSSKTRIKMRSDTELKNFPLFCPKCKKEMLINVKNLKILVITEPDAQTQSR</sequence>
<dbReference type="RefSeq" id="WP_087282242.1">
    <property type="nucleotide sequence ID" value="NZ_BLYI01000003.1"/>
</dbReference>
<evidence type="ECO:0000313" key="2">
    <source>
        <dbReference type="Proteomes" id="UP000613208"/>
    </source>
</evidence>
<name>A0A916VC69_9FIRM</name>
<dbReference type="Pfam" id="PF14205">
    <property type="entry name" value="Cys_rich_KTR"/>
    <property type="match status" value="1"/>
</dbReference>
<reference evidence="1" key="1">
    <citation type="submission" date="2020-06" db="EMBL/GenBank/DDBJ databases">
        <title>Characterization of fructooligosaccharide metabolism and fructooligosaccharide-degrading enzymes in human commensal butyrate producers.</title>
        <authorList>
            <person name="Tanno H."/>
            <person name="Fujii T."/>
            <person name="Hirano K."/>
            <person name="Maeno S."/>
            <person name="Tonozuka T."/>
            <person name="Sakamoto M."/>
            <person name="Ohkuma M."/>
            <person name="Tochio T."/>
            <person name="Endo A."/>
        </authorList>
    </citation>
    <scope>NUCLEOTIDE SEQUENCE</scope>
    <source>
        <strain evidence="1">JCM 17466</strain>
    </source>
</reference>
<keyword evidence="2" id="KW-1185">Reference proteome</keyword>
<comment type="caution">
    <text evidence="1">The sequence shown here is derived from an EMBL/GenBank/DDBJ whole genome shotgun (WGS) entry which is preliminary data.</text>
</comment>
<dbReference type="AlphaFoldDB" id="A0A916VC69"/>
<dbReference type="InterPro" id="IPR025957">
    <property type="entry name" value="Cys_rich_KTR"/>
</dbReference>
<evidence type="ECO:0000313" key="1">
    <source>
        <dbReference type="EMBL" id="GFO83813.1"/>
    </source>
</evidence>
<dbReference type="Proteomes" id="UP000613208">
    <property type="component" value="Unassembled WGS sequence"/>
</dbReference>